<protein>
    <submittedName>
        <fullName evidence="1">Uncharacterized protein</fullName>
    </submittedName>
</protein>
<keyword evidence="2" id="KW-1185">Reference proteome</keyword>
<evidence type="ECO:0000313" key="1">
    <source>
        <dbReference type="EMBL" id="VUZ41810.1"/>
    </source>
</evidence>
<reference evidence="1 2" key="1">
    <citation type="submission" date="2019-07" db="EMBL/GenBank/DDBJ databases">
        <authorList>
            <person name="Jastrzebski P J."/>
            <person name="Paukszto L."/>
            <person name="Jastrzebski P J."/>
        </authorList>
    </citation>
    <scope>NUCLEOTIDE SEQUENCE [LARGE SCALE GENOMIC DNA]</scope>
    <source>
        <strain evidence="1 2">WMS-il1</strain>
    </source>
</reference>
<feature type="non-terminal residue" evidence="1">
    <location>
        <position position="1"/>
    </location>
</feature>
<organism evidence="1 2">
    <name type="scientific">Hymenolepis diminuta</name>
    <name type="common">Rat tapeworm</name>
    <dbReference type="NCBI Taxonomy" id="6216"/>
    <lineage>
        <taxon>Eukaryota</taxon>
        <taxon>Metazoa</taxon>
        <taxon>Spiralia</taxon>
        <taxon>Lophotrochozoa</taxon>
        <taxon>Platyhelminthes</taxon>
        <taxon>Cestoda</taxon>
        <taxon>Eucestoda</taxon>
        <taxon>Cyclophyllidea</taxon>
        <taxon>Hymenolepididae</taxon>
        <taxon>Hymenolepis</taxon>
    </lineage>
</organism>
<dbReference type="Gene3D" id="1.20.5.340">
    <property type="match status" value="1"/>
</dbReference>
<sequence>EDTEKYKLDSNKDVFADREDCEELNERIVQIEECINNIVRQICAVLSNMERTERTRRENEHALMKSIL</sequence>
<evidence type="ECO:0000313" key="2">
    <source>
        <dbReference type="Proteomes" id="UP000321570"/>
    </source>
</evidence>
<dbReference type="EMBL" id="CABIJS010000066">
    <property type="protein sequence ID" value="VUZ41810.1"/>
    <property type="molecule type" value="Genomic_DNA"/>
</dbReference>
<accession>A0A564Y3J9</accession>
<gene>
    <name evidence="1" type="ORF">WMSIL1_LOCUS2379</name>
</gene>
<name>A0A564Y3J9_HYMDI</name>
<dbReference type="AlphaFoldDB" id="A0A564Y3J9"/>
<proteinExistence type="predicted"/>
<dbReference type="Proteomes" id="UP000321570">
    <property type="component" value="Unassembled WGS sequence"/>
</dbReference>